<dbReference type="GO" id="GO:0004333">
    <property type="term" value="F:fumarate hydratase activity"/>
    <property type="evidence" value="ECO:0007669"/>
    <property type="project" value="UniProtKB-EC"/>
</dbReference>
<dbReference type="SUPFAM" id="SSF48557">
    <property type="entry name" value="L-aspartase-like"/>
    <property type="match status" value="1"/>
</dbReference>
<dbReference type="EMBL" id="CP139781">
    <property type="protein sequence ID" value="WRQ86809.1"/>
    <property type="molecule type" value="Genomic_DNA"/>
</dbReference>
<dbReference type="InterPro" id="IPR000362">
    <property type="entry name" value="Fumarate_lyase_fam"/>
</dbReference>
<dbReference type="Pfam" id="PF10415">
    <property type="entry name" value="FumaraseC_C"/>
    <property type="match status" value="1"/>
</dbReference>
<reference evidence="6 7" key="1">
    <citation type="submission" date="2023-12" db="EMBL/GenBank/DDBJ databases">
        <title>Description of an unclassified Opitutus bacterium of Verrucomicrobiota.</title>
        <authorList>
            <person name="Zhang D.-F."/>
        </authorList>
    </citation>
    <scope>NUCLEOTIDE SEQUENCE [LARGE SCALE GENOMIC DNA]</scope>
    <source>
        <strain evidence="6 7">WL0086</strain>
    </source>
</reference>
<feature type="domain" description="Fumarase C C-terminal" evidence="5">
    <location>
        <begin position="411"/>
        <end position="464"/>
    </location>
</feature>
<dbReference type="NCBIfam" id="TIGR00979">
    <property type="entry name" value="fumC_II"/>
    <property type="match status" value="1"/>
</dbReference>
<dbReference type="Gene3D" id="1.20.200.10">
    <property type="entry name" value="Fumarase/aspartase (Central domain)"/>
    <property type="match status" value="1"/>
</dbReference>
<evidence type="ECO:0000313" key="6">
    <source>
        <dbReference type="EMBL" id="WRQ86809.1"/>
    </source>
</evidence>
<dbReference type="InterPro" id="IPR008948">
    <property type="entry name" value="L-Aspartase-like"/>
</dbReference>
<dbReference type="Proteomes" id="UP000738431">
    <property type="component" value="Chromosome"/>
</dbReference>
<keyword evidence="7" id="KW-1185">Reference proteome</keyword>
<proteinExistence type="inferred from homology"/>
<keyword evidence="3" id="KW-0963">Cytoplasm</keyword>
<name>A0ABZ1C5C1_9BACT</name>
<evidence type="ECO:0000313" key="7">
    <source>
        <dbReference type="Proteomes" id="UP000738431"/>
    </source>
</evidence>
<comment type="similarity">
    <text evidence="1 3">Belongs to the class-II fumarase/aspartase family. Fumarase subfamily.</text>
</comment>
<organism evidence="6 7">
    <name type="scientific">Actomonas aquatica</name>
    <dbReference type="NCBI Taxonomy" id="2866162"/>
    <lineage>
        <taxon>Bacteria</taxon>
        <taxon>Pseudomonadati</taxon>
        <taxon>Verrucomicrobiota</taxon>
        <taxon>Opitutia</taxon>
        <taxon>Opitutales</taxon>
        <taxon>Opitutaceae</taxon>
        <taxon>Actomonas</taxon>
    </lineage>
</organism>
<evidence type="ECO:0000256" key="2">
    <source>
        <dbReference type="ARBA" id="ARBA00023239"/>
    </source>
</evidence>
<dbReference type="InterPro" id="IPR024083">
    <property type="entry name" value="Fumarase/histidase_N"/>
</dbReference>
<keyword evidence="3" id="KW-0816">Tricarboxylic acid cycle</keyword>
<comment type="function">
    <text evidence="3">Involved in the TCA cycle. Catalyzes the stereospecific interconversion of fumarate to L-malate.</text>
</comment>
<feature type="binding site" evidence="3">
    <location>
        <position position="322"/>
    </location>
    <ligand>
        <name>substrate</name>
    </ligand>
</feature>
<comment type="miscellaneous">
    <text evidence="3">There are 2 substrate-binding sites: the catalytic A site, and the non-catalytic B site that may play a role in the transfer of substrate or product between the active site and the solvent. Alternatively, the B site may bind allosteric effectors.</text>
</comment>
<accession>A0ABZ1C5C1</accession>
<dbReference type="PROSITE" id="PS00163">
    <property type="entry name" value="FUMARATE_LYASES"/>
    <property type="match status" value="1"/>
</dbReference>
<feature type="binding site" evidence="3">
    <location>
        <begin position="142"/>
        <end position="144"/>
    </location>
    <ligand>
        <name>substrate</name>
    </ligand>
</feature>
<dbReference type="Gene3D" id="1.10.275.10">
    <property type="entry name" value="Fumarase/aspartase (N-terminal domain)"/>
    <property type="match status" value="1"/>
</dbReference>
<feature type="binding site" evidence="3">
    <location>
        <begin position="327"/>
        <end position="329"/>
    </location>
    <ligand>
        <name>substrate</name>
    </ligand>
</feature>
<keyword evidence="2 3" id="KW-0456">Lyase</keyword>
<feature type="domain" description="Fumarate lyase N-terminal" evidence="4">
    <location>
        <begin position="13"/>
        <end position="345"/>
    </location>
</feature>
<feature type="site" description="Important for catalytic activity" evidence="3">
    <location>
        <position position="334"/>
    </location>
</feature>
<feature type="active site" evidence="3">
    <location>
        <position position="321"/>
    </location>
</feature>
<evidence type="ECO:0000256" key="3">
    <source>
        <dbReference type="HAMAP-Rule" id="MF_00743"/>
    </source>
</evidence>
<comment type="subunit">
    <text evidence="3">Homotetramer.</text>
</comment>
<dbReference type="NCBIfam" id="NF008909">
    <property type="entry name" value="PRK12273.1"/>
    <property type="match status" value="1"/>
</dbReference>
<protein>
    <recommendedName>
        <fullName evidence="3">Fumarate hydratase class II</fullName>
        <shortName evidence="3">Fumarase C</shortName>
        <ecNumber evidence="3">4.2.1.2</ecNumber>
    </recommendedName>
    <alternativeName>
        <fullName evidence="3">Aerobic fumarase</fullName>
    </alternativeName>
    <alternativeName>
        <fullName evidence="3">Iron-independent fumarase</fullName>
    </alternativeName>
</protein>
<feature type="binding site" description="in site B" evidence="3">
    <location>
        <begin position="132"/>
        <end position="135"/>
    </location>
    <ligand>
        <name>substrate</name>
    </ligand>
</feature>
<dbReference type="PRINTS" id="PR00149">
    <property type="entry name" value="FUMRATELYASE"/>
</dbReference>
<evidence type="ECO:0000259" key="4">
    <source>
        <dbReference type="Pfam" id="PF00206"/>
    </source>
</evidence>
<dbReference type="HAMAP" id="MF_00743">
    <property type="entry name" value="FumaraseC"/>
    <property type="match status" value="1"/>
</dbReference>
<dbReference type="InterPro" id="IPR022761">
    <property type="entry name" value="Fumarate_lyase_N"/>
</dbReference>
<dbReference type="Pfam" id="PF00206">
    <property type="entry name" value="Lyase_1"/>
    <property type="match status" value="1"/>
</dbReference>
<dbReference type="EC" id="4.2.1.2" evidence="3"/>
<dbReference type="PANTHER" id="PTHR11444:SF1">
    <property type="entry name" value="FUMARATE HYDRATASE, MITOCHONDRIAL"/>
    <property type="match status" value="1"/>
</dbReference>
<feature type="binding site" evidence="3">
    <location>
        <position position="190"/>
    </location>
    <ligand>
        <name>substrate</name>
    </ligand>
</feature>
<feature type="binding site" evidence="3">
    <location>
        <begin position="100"/>
        <end position="102"/>
    </location>
    <ligand>
        <name>substrate</name>
    </ligand>
</feature>
<comment type="subcellular location">
    <subcellularLocation>
        <location evidence="3">Cytoplasm</location>
    </subcellularLocation>
</comment>
<dbReference type="RefSeq" id="WP_221030645.1">
    <property type="nucleotide sequence ID" value="NZ_CP139781.1"/>
</dbReference>
<gene>
    <name evidence="3 6" type="primary">fumC</name>
    <name evidence="6" type="ORF">K1X11_018510</name>
</gene>
<dbReference type="CDD" id="cd01362">
    <property type="entry name" value="Fumarase_classII"/>
    <property type="match status" value="1"/>
</dbReference>
<dbReference type="Gene3D" id="1.10.40.30">
    <property type="entry name" value="Fumarase/aspartase (C-terminal domain)"/>
    <property type="match status" value="1"/>
</dbReference>
<comment type="pathway">
    <text evidence="3">Carbohydrate metabolism; tricarboxylic acid cycle; (S)-malate from fumarate: step 1/1.</text>
</comment>
<dbReference type="InterPro" id="IPR018951">
    <property type="entry name" value="Fumarase_C_C"/>
</dbReference>
<comment type="catalytic activity">
    <reaction evidence="3">
        <text>(S)-malate = fumarate + H2O</text>
        <dbReference type="Rhea" id="RHEA:12460"/>
        <dbReference type="ChEBI" id="CHEBI:15377"/>
        <dbReference type="ChEBI" id="CHEBI:15589"/>
        <dbReference type="ChEBI" id="CHEBI:29806"/>
        <dbReference type="EC" id="4.2.1.2"/>
    </reaction>
</comment>
<sequence length="472" mass="49632">MTPDTRIEKDTMGEIAVPAQRYWGAQTQRSIENFPIGPAGSMPIEIVRAFGLLKKAAALANRDLGVLSAEKADAIAGACDEIIAGDLDDEFPLVVWQTGSGTQSNMNCNEVVANRAHVRGGGQLGQGERFIHPNDDVNKSQSSNDTFPTAMHLAAYAVLVERTVPAVARLARTLKAKADAMSDIVKIGRTHWMDATPLTLGQEFSGYVAQLESALEAVQRCLPDLTELALGGTAVGTGLNAPVGFDEKVAQHLAKLTGHPFVSAPNKFAALAAHDGLVGAHGALKRLAVALTKIANDLRLLGSGPRCGIGELQLPANEPGSSIMPGKVNPTQVEALTMVCARVLGNDTTIGFAGASGQFELNVYKPVIIDAFLQSANLLADACVAFEERCVAGLEPNRSRIAAHLENSLMLVTALNTHIGYEKAAKIAKHAHAEGTTLKEAALALGLVSAEDFDAWVDPTQMTGPLAASSRA</sequence>
<feature type="active site" description="Proton donor/acceptor" evidence="3">
    <location>
        <position position="191"/>
    </location>
</feature>
<evidence type="ECO:0000259" key="5">
    <source>
        <dbReference type="Pfam" id="PF10415"/>
    </source>
</evidence>
<evidence type="ECO:0000256" key="1">
    <source>
        <dbReference type="ARBA" id="ARBA00009084"/>
    </source>
</evidence>
<dbReference type="InterPro" id="IPR020557">
    <property type="entry name" value="Fumarate_lyase_CS"/>
</dbReference>
<dbReference type="PANTHER" id="PTHR11444">
    <property type="entry name" value="ASPARTATEAMMONIA/ARGININOSUCCINATE/ADENYLOSUCCINATE LYASE"/>
    <property type="match status" value="1"/>
</dbReference>
<dbReference type="InterPro" id="IPR005677">
    <property type="entry name" value="Fum_hydII"/>
</dbReference>